<feature type="compositionally biased region" description="Basic and acidic residues" evidence="1">
    <location>
        <begin position="405"/>
        <end position="418"/>
    </location>
</feature>
<dbReference type="OMA" id="WEPINIG"/>
<keyword evidence="2" id="KW-1133">Transmembrane helix</keyword>
<reference evidence="3" key="2">
    <citation type="submission" date="2022-06" db="UniProtKB">
        <authorList>
            <consortium name="EnsemblMetazoa"/>
        </authorList>
    </citation>
    <scope>IDENTIFICATION</scope>
</reference>
<dbReference type="AlphaFoldDB" id="A0A8R1XNB1"/>
<organism evidence="3 4">
    <name type="scientific">Onchocerca volvulus</name>
    <dbReference type="NCBI Taxonomy" id="6282"/>
    <lineage>
        <taxon>Eukaryota</taxon>
        <taxon>Metazoa</taxon>
        <taxon>Ecdysozoa</taxon>
        <taxon>Nematoda</taxon>
        <taxon>Chromadorea</taxon>
        <taxon>Rhabditida</taxon>
        <taxon>Spirurina</taxon>
        <taxon>Spiruromorpha</taxon>
        <taxon>Filarioidea</taxon>
        <taxon>Onchocercidae</taxon>
        <taxon>Onchocerca</taxon>
    </lineage>
</organism>
<dbReference type="EMBL" id="CMVM020000345">
    <property type="status" value="NOT_ANNOTATED_CDS"/>
    <property type="molecule type" value="Genomic_DNA"/>
</dbReference>
<keyword evidence="4" id="KW-1185">Reference proteome</keyword>
<feature type="transmembrane region" description="Helical" evidence="2">
    <location>
        <begin position="286"/>
        <end position="307"/>
    </location>
</feature>
<feature type="compositionally biased region" description="Basic and acidic residues" evidence="1">
    <location>
        <begin position="334"/>
        <end position="351"/>
    </location>
</feature>
<keyword evidence="2" id="KW-0472">Membrane</keyword>
<protein>
    <submittedName>
        <fullName evidence="3">Uncharacterized protein</fullName>
    </submittedName>
</protein>
<feature type="transmembrane region" description="Helical" evidence="2">
    <location>
        <begin position="149"/>
        <end position="176"/>
    </location>
</feature>
<feature type="region of interest" description="Disordered" evidence="1">
    <location>
        <begin position="328"/>
        <end position="351"/>
    </location>
</feature>
<feature type="transmembrane region" description="Helical" evidence="2">
    <location>
        <begin position="248"/>
        <end position="274"/>
    </location>
</feature>
<accession>A0A8R1XNB1</accession>
<feature type="compositionally biased region" description="Basic and acidic residues" evidence="1">
    <location>
        <begin position="373"/>
        <end position="389"/>
    </location>
</feature>
<evidence type="ECO:0000256" key="2">
    <source>
        <dbReference type="SAM" id="Phobius"/>
    </source>
</evidence>
<sequence>MTGRLFPMSFELIALFPAIISIWKTKNVISSSSAIASPQIGSQTSFSAIEQRNIWERGLGIRVPKEIDTWNSERYWEYQSVYHIPVPQGIVEQWENENKKRWEPINIGDLNRNEADRQIKREKARSTGGFNRARERENRESRARSRKDAFFIVSLICFGLQITLAVICIAFCMLRIIDGGHIQAGIVFLLLALIPLFGAIGGILSAVIGSETLGLCTAIYNIASAVAIIVATINVHSFQLYQLFSFNVFIPLASVVAVVQTASFGVVLIIYFKLSTVAAAADYSRRIVLFPSFLFILYILAVINIFIRKFFFELIYIDISNAEVRRSGRRSHRKQMELKARKKAEHELQTKTDDVTRKYKEYLQKKKQIATNSDKETIHREGFSEKDMSSEQQMTEPGGSRKVNNKTEEDSSYSKHDSGSSASQKKVKQNRETAGNVNETFKTEETQT</sequence>
<evidence type="ECO:0000313" key="4">
    <source>
        <dbReference type="Proteomes" id="UP000024404"/>
    </source>
</evidence>
<dbReference type="EnsemblMetazoa" id="OVOC10624.1">
    <property type="protein sequence ID" value="OVOC10624.1"/>
    <property type="gene ID" value="WBGene00247433"/>
</dbReference>
<evidence type="ECO:0000256" key="1">
    <source>
        <dbReference type="SAM" id="MobiDB-lite"/>
    </source>
</evidence>
<feature type="transmembrane region" description="Helical" evidence="2">
    <location>
        <begin position="182"/>
        <end position="208"/>
    </location>
</feature>
<evidence type="ECO:0000313" key="3">
    <source>
        <dbReference type="EnsemblMetazoa" id="OVOC10624.1"/>
    </source>
</evidence>
<proteinExistence type="predicted"/>
<dbReference type="Proteomes" id="UP000024404">
    <property type="component" value="Unassembled WGS sequence"/>
</dbReference>
<keyword evidence="2" id="KW-0812">Transmembrane</keyword>
<feature type="region of interest" description="Disordered" evidence="1">
    <location>
        <begin position="370"/>
        <end position="448"/>
    </location>
</feature>
<feature type="transmembrane region" description="Helical" evidence="2">
    <location>
        <begin position="215"/>
        <end position="236"/>
    </location>
</feature>
<reference evidence="4" key="1">
    <citation type="submission" date="2013-10" db="EMBL/GenBank/DDBJ databases">
        <title>Genome sequencing of Onchocerca volvulus.</title>
        <authorList>
            <person name="Cotton J."/>
            <person name="Tsai J."/>
            <person name="Stanley E."/>
            <person name="Tracey A."/>
            <person name="Holroyd N."/>
            <person name="Lustigman S."/>
            <person name="Berriman M."/>
        </authorList>
    </citation>
    <scope>NUCLEOTIDE SEQUENCE</scope>
</reference>
<name>A0A8R1XNB1_ONCVO</name>